<dbReference type="GO" id="GO:0005737">
    <property type="term" value="C:cytoplasm"/>
    <property type="evidence" value="ECO:0007669"/>
    <property type="project" value="UniProtKB-SubCell"/>
</dbReference>
<evidence type="ECO:0000313" key="15">
    <source>
        <dbReference type="WBParaSite" id="scf7180000418618.g2649"/>
    </source>
</evidence>
<dbReference type="PROSITE" id="PS50102">
    <property type="entry name" value="RRM"/>
    <property type="match status" value="1"/>
</dbReference>
<keyword evidence="6 11" id="KW-0808">Transferase</keyword>
<dbReference type="Gene3D" id="3.30.70.330">
    <property type="match status" value="1"/>
</dbReference>
<dbReference type="Pfam" id="PF07757">
    <property type="entry name" value="AdoMet_MTase"/>
    <property type="match status" value="1"/>
</dbReference>
<dbReference type="Proteomes" id="UP000887560">
    <property type="component" value="Unplaced"/>
</dbReference>
<evidence type="ECO:0000313" key="14">
    <source>
        <dbReference type="Proteomes" id="UP000887560"/>
    </source>
</evidence>
<feature type="region of interest" description="Disordered" evidence="12">
    <location>
        <begin position="267"/>
        <end position="322"/>
    </location>
</feature>
<evidence type="ECO:0000256" key="9">
    <source>
        <dbReference type="ARBA" id="ARBA00047957"/>
    </source>
</evidence>
<dbReference type="InterPro" id="IPR029063">
    <property type="entry name" value="SAM-dependent_MTases_sf"/>
</dbReference>
<dbReference type="InterPro" id="IPR000504">
    <property type="entry name" value="RRM_dom"/>
</dbReference>
<dbReference type="GO" id="GO:0030488">
    <property type="term" value="P:tRNA methylation"/>
    <property type="evidence" value="ECO:0007669"/>
    <property type="project" value="UniProtKB-UniRule"/>
</dbReference>
<keyword evidence="14" id="KW-1185">Reference proteome</keyword>
<evidence type="ECO:0000256" key="4">
    <source>
        <dbReference type="ARBA" id="ARBA00022490"/>
    </source>
</evidence>
<evidence type="ECO:0000256" key="5">
    <source>
        <dbReference type="ARBA" id="ARBA00022603"/>
    </source>
</evidence>
<dbReference type="GO" id="GO:0141101">
    <property type="term" value="F:tRNA(Ser) (uridine(44)-2'-O-)-methyltransferase activity"/>
    <property type="evidence" value="ECO:0007669"/>
    <property type="project" value="UniProtKB-EC"/>
</dbReference>
<dbReference type="SUPFAM" id="SSF54928">
    <property type="entry name" value="RNA-binding domain, RBD"/>
    <property type="match status" value="1"/>
</dbReference>
<dbReference type="InterPro" id="IPR011671">
    <property type="entry name" value="tRNA_uracil_MeTrfase"/>
</dbReference>
<feature type="compositionally biased region" description="Low complexity" evidence="12">
    <location>
        <begin position="290"/>
        <end position="305"/>
    </location>
</feature>
<feature type="domain" description="RRM" evidence="13">
    <location>
        <begin position="20"/>
        <end position="97"/>
    </location>
</feature>
<dbReference type="PANTHER" id="PTHR21210">
    <property type="entry name" value="TRNA (URACIL-O(2)-)-METHYLTRANSFERASE-RELATED"/>
    <property type="match status" value="1"/>
</dbReference>
<evidence type="ECO:0000256" key="12">
    <source>
        <dbReference type="SAM" id="MobiDB-lite"/>
    </source>
</evidence>
<evidence type="ECO:0000256" key="2">
    <source>
        <dbReference type="ARBA" id="ARBA00004496"/>
    </source>
</evidence>
<dbReference type="WBParaSite" id="scf7180000418618.g2649">
    <property type="protein sequence ID" value="scf7180000418618.g2649"/>
    <property type="gene ID" value="scf7180000418618.g2649"/>
</dbReference>
<keyword evidence="4 11" id="KW-0963">Cytoplasm</keyword>
<evidence type="ECO:0000256" key="7">
    <source>
        <dbReference type="ARBA" id="ARBA00022691"/>
    </source>
</evidence>
<dbReference type="Pfam" id="PF00076">
    <property type="entry name" value="RRM_1"/>
    <property type="match status" value="1"/>
</dbReference>
<dbReference type="InterPro" id="IPR012677">
    <property type="entry name" value="Nucleotide-bd_a/b_plait_sf"/>
</dbReference>
<reference evidence="15" key="1">
    <citation type="submission" date="2022-11" db="UniProtKB">
        <authorList>
            <consortium name="WormBaseParasite"/>
        </authorList>
    </citation>
    <scope>IDENTIFICATION</scope>
</reference>
<comment type="subcellular location">
    <subcellularLocation>
        <location evidence="2 11">Cytoplasm</location>
    </subcellularLocation>
</comment>
<comment type="function">
    <text evidence="1">Probable adenosyl-L-methionine (AdoMet)-dependent tRNA (uracil-O(2)-)-methyltransferase.</text>
</comment>
<evidence type="ECO:0000256" key="11">
    <source>
        <dbReference type="RuleBase" id="RU368004"/>
    </source>
</evidence>
<dbReference type="SUPFAM" id="SSF53335">
    <property type="entry name" value="S-adenosyl-L-methionine-dependent methyltransferases"/>
    <property type="match status" value="1"/>
</dbReference>
<name>A0A915NKV5_9BILA</name>
<keyword evidence="10" id="KW-0694">RNA-binding</keyword>
<evidence type="ECO:0000256" key="6">
    <source>
        <dbReference type="ARBA" id="ARBA00022679"/>
    </source>
</evidence>
<dbReference type="InterPro" id="IPR035979">
    <property type="entry name" value="RBD_domain_sf"/>
</dbReference>
<evidence type="ECO:0000259" key="13">
    <source>
        <dbReference type="PROSITE" id="PS50102"/>
    </source>
</evidence>
<evidence type="ECO:0000256" key="3">
    <source>
        <dbReference type="ARBA" id="ARBA00009056"/>
    </source>
</evidence>
<comment type="similarity">
    <text evidence="3 11">Belongs to the TRM44 family.</text>
</comment>
<proteinExistence type="inferred from homology"/>
<comment type="function">
    <text evidence="11">Adenosyl-L-methionine (AdoMet)-dependent tRNA (uracil-O(2)-)-methyltransferase.</text>
</comment>
<keyword evidence="8 11" id="KW-0819">tRNA processing</keyword>
<evidence type="ECO:0000256" key="8">
    <source>
        <dbReference type="ARBA" id="ARBA00022694"/>
    </source>
</evidence>
<keyword evidence="7 11" id="KW-0949">S-adenosyl-L-methionine</keyword>
<evidence type="ECO:0000256" key="1">
    <source>
        <dbReference type="ARBA" id="ARBA00002778"/>
    </source>
</evidence>
<keyword evidence="5 11" id="KW-0489">Methyltransferase</keyword>
<dbReference type="EC" id="2.1.1.211" evidence="11"/>
<evidence type="ECO:0000256" key="10">
    <source>
        <dbReference type="PROSITE-ProRule" id="PRU00176"/>
    </source>
</evidence>
<dbReference type="PANTHER" id="PTHR21210:SF0">
    <property type="entry name" value="TRNA (URACIL-O(2)-)-METHYLTRANSFERASE-RELATED"/>
    <property type="match status" value="1"/>
</dbReference>
<dbReference type="SMART" id="SM00360">
    <property type="entry name" value="RRM"/>
    <property type="match status" value="1"/>
</dbReference>
<comment type="catalytic activity">
    <reaction evidence="9 11">
        <text>uridine(44) in tRNA(Ser) + S-adenosyl-L-methionine = 2'-O-methyluridine(44) in tRNA(Ser) + S-adenosyl-L-homocysteine + H(+)</text>
        <dbReference type="Rhea" id="RHEA:43100"/>
        <dbReference type="Rhea" id="RHEA-COMP:10339"/>
        <dbReference type="Rhea" id="RHEA-COMP:10340"/>
        <dbReference type="ChEBI" id="CHEBI:15378"/>
        <dbReference type="ChEBI" id="CHEBI:57856"/>
        <dbReference type="ChEBI" id="CHEBI:59789"/>
        <dbReference type="ChEBI" id="CHEBI:65315"/>
        <dbReference type="ChEBI" id="CHEBI:74478"/>
        <dbReference type="EC" id="2.1.1.211"/>
    </reaction>
</comment>
<protein>
    <recommendedName>
        <fullName evidence="11">tRNA (uracil-O(2)-)-methyltransferase</fullName>
        <ecNumber evidence="11">2.1.1.211</ecNumber>
    </recommendedName>
</protein>
<dbReference type="AlphaFoldDB" id="A0A915NKV5"/>
<accession>A0A915NKV5</accession>
<dbReference type="GO" id="GO:0003723">
    <property type="term" value="F:RNA binding"/>
    <property type="evidence" value="ECO:0007669"/>
    <property type="project" value="UniProtKB-UniRule"/>
</dbReference>
<organism evidence="14 15">
    <name type="scientific">Meloidogyne floridensis</name>
    <dbReference type="NCBI Taxonomy" id="298350"/>
    <lineage>
        <taxon>Eukaryota</taxon>
        <taxon>Metazoa</taxon>
        <taxon>Ecdysozoa</taxon>
        <taxon>Nematoda</taxon>
        <taxon>Chromadorea</taxon>
        <taxon>Rhabditida</taxon>
        <taxon>Tylenchina</taxon>
        <taxon>Tylenchomorpha</taxon>
        <taxon>Tylenchoidea</taxon>
        <taxon>Meloidogynidae</taxon>
        <taxon>Meloidogyninae</taxon>
        <taxon>Meloidogyne</taxon>
    </lineage>
</organism>
<sequence>MDNSQQSTENNESLTKSQTNRIFIGNLASELEEFTIYKYCSAYGEIVKCQIMKEPKTEKSRGFGFITYAQTSSSEAILDARPHYIGHHKINVRPAFPTSELLSQNISNTPSSNLTTRRLFIAYNKEESKRNNLLEPAIFGYLSTFGVVKEIVQQFSSSSSQLPSILNSLQPLNDYWIVEFLDEESVEKCMKIGALHYFSGVRFYVKRVISEQDILRRKRKLQQMEEAINNHNNDNIVSSSYSQQDYFQPSYGRKIYAASNTYGDTSMQYSQYGSSPVPTPPPPPSQQHITTTKSATTLLSSYSSKPIGGGDGASRRSVSSAEEMLKDMGGSTIKLLDETSYQSTYNRIKQKHGRRIIEDWTERTDPLKYVIEDCGIAAYLIELFKSHPNLSPKKGFADLGCGNGLLVNLLEKEGIQGGFGLDVRRRKIWTKFEKEGTELKEIVINPDCLDSMEVLNSVDFLIGNHSDELTPWIPILAARLGCNFFLLPCCPYNFFSKFCKSTPSAQQKKDGIIIGGLQDQFYKYLENIIVRLGFNLMKDQLRIPSRKNKCFIGIIPETGLVQNLEEVINELLLAAKIFKKSFAPRPAIEKVRNCSRLPLDAKISLARRVVDYLIKKEPENINGWRCSGPVHLSKLSEDVLTEDDRKMLSEQDKGMQTFLRGQHQTFLVECGNVSIRKWPLVNADFMAKASNDKIRKTDCWFFKWHPDGRERNLSADRFLWTEALLELDTVQQSIDELVGRCFVPDS</sequence>